<reference evidence="4" key="1">
    <citation type="journal article" date="2011" name="Proc. Natl. Acad. Sci. U.S.A.">
        <title>Genomic insights into the physiology and ecology of the marine filamentous cyanobacterium Lyngbya majuscula.</title>
        <authorList>
            <person name="Jones A.C."/>
            <person name="Monroe E.A."/>
            <person name="Podell S."/>
            <person name="Hess W.R."/>
            <person name="Klages S."/>
            <person name="Esquenazi E."/>
            <person name="Niessen S."/>
            <person name="Hoover H."/>
            <person name="Rothmann M."/>
            <person name="Lasken R.S."/>
            <person name="Yates J.R.III."/>
            <person name="Reinhardt R."/>
            <person name="Kube M."/>
            <person name="Burkart M.D."/>
            <person name="Allen E.E."/>
            <person name="Dorrestein P.C."/>
            <person name="Gerwick W.H."/>
            <person name="Gerwick L."/>
        </authorList>
    </citation>
    <scope>NUCLEOTIDE SEQUENCE [LARGE SCALE GENOMIC DNA]</scope>
    <source>
        <strain evidence="4">3L</strain>
    </source>
</reference>
<dbReference type="HOGENOM" id="CLU_037714_0_0_3"/>
<dbReference type="InterPro" id="IPR054393">
    <property type="entry name" value="Thiaminase-1_dom"/>
</dbReference>
<name>F4XTE5_9CYAN</name>
<evidence type="ECO:0000259" key="2">
    <source>
        <dbReference type="Pfam" id="PF22141"/>
    </source>
</evidence>
<dbReference type="Gene3D" id="3.30.1490.230">
    <property type="match status" value="1"/>
</dbReference>
<dbReference type="Gene3D" id="3.40.190.10">
    <property type="entry name" value="Periplasmic binding protein-like II"/>
    <property type="match status" value="2"/>
</dbReference>
<evidence type="ECO:0000259" key="1">
    <source>
        <dbReference type="Pfam" id="PF12151"/>
    </source>
</evidence>
<evidence type="ECO:0000313" key="3">
    <source>
        <dbReference type="EMBL" id="EGJ32081.1"/>
    </source>
</evidence>
<protein>
    <submittedName>
        <fullName evidence="3">CUT1 family carbohydrate ABC transporter, TC 3.A.1.1.-, substrate-binding protein</fullName>
    </submittedName>
</protein>
<organism evidence="3 4">
    <name type="scientific">Moorena producens 3L</name>
    <dbReference type="NCBI Taxonomy" id="489825"/>
    <lineage>
        <taxon>Bacteria</taxon>
        <taxon>Bacillati</taxon>
        <taxon>Cyanobacteriota</taxon>
        <taxon>Cyanophyceae</taxon>
        <taxon>Coleofasciculales</taxon>
        <taxon>Coleofasciculaceae</taxon>
        <taxon>Moorena</taxon>
    </lineage>
</organism>
<dbReference type="Pfam" id="PF22141">
    <property type="entry name" value="Thiaminase-1_dom"/>
    <property type="match status" value="1"/>
</dbReference>
<sequence>MKKLINFSLTLILALAISLLGIGEALATELKVALYPYVPRLEQFQTAIQAEWDLVEPNVPLNFVPSEDWDGGYSNNPPEDADVYVFDAMFFDYFRSKNWLEPIQASEIDNLEDFVEYAIDGVKVGGEYYAIPQLGCANILFYRQDDPAIANATNLDEIQSALSSCTYTSEIPPDIRGMMLDMAGGTTNATLYLDIAHSLTGEYPFPLPENECQLNSQAIDNMQELLGMASYENATDSMEPKQQPYQQAEWFSNDWGRALMGYTEAMSNMSENTRQNIGFKVMPLSDQDQSYPEVFYADVIGVNTTTKNRGTRDFAVKLANTMAASTTMIASIGADASHPYPQYLMATRPSIFQTLEQSFPLYGDMFGLIQGQNIIMFKVNDQSRSWLGKMKNTIREKARENYSCGCDYPAIEPILNNTYAPEICGDTCADHGAFWNGQWTNAYPAAQETSVCGCNTCPLP</sequence>
<keyword evidence="4" id="KW-1185">Reference proteome</keyword>
<dbReference type="InterPro" id="IPR030901">
    <property type="entry name" value="Thiaminase_BcmE"/>
</dbReference>
<dbReference type="InterPro" id="IPR053754">
    <property type="entry name" value="OligoMan_bind_ChitinaseAct_sf"/>
</dbReference>
<dbReference type="Pfam" id="PF12151">
    <property type="entry name" value="MVL"/>
    <property type="match status" value="1"/>
</dbReference>
<accession>F4XTE5</accession>
<dbReference type="Proteomes" id="UP000003959">
    <property type="component" value="Unassembled WGS sequence"/>
</dbReference>
<dbReference type="eggNOG" id="COG1653">
    <property type="taxonomic scope" value="Bacteria"/>
</dbReference>
<dbReference type="InterPro" id="IPR021992">
    <property type="entry name" value="MVL"/>
</dbReference>
<dbReference type="RefSeq" id="WP_008185449.1">
    <property type="nucleotide sequence ID" value="NZ_GL890929.1"/>
</dbReference>
<dbReference type="AlphaFoldDB" id="F4XTE5"/>
<dbReference type="EMBL" id="GL890929">
    <property type="protein sequence ID" value="EGJ32081.1"/>
    <property type="molecule type" value="Genomic_DNA"/>
</dbReference>
<dbReference type="SUPFAM" id="SSF53850">
    <property type="entry name" value="Periplasmic binding protein-like II"/>
    <property type="match status" value="1"/>
</dbReference>
<dbReference type="NCBIfam" id="TIGR04541">
    <property type="entry name" value="thiaminase_BcmE"/>
    <property type="match status" value="1"/>
</dbReference>
<feature type="domain" description="Mannan-binding protein" evidence="1">
    <location>
        <begin position="419"/>
        <end position="454"/>
    </location>
</feature>
<proteinExistence type="predicted"/>
<evidence type="ECO:0000313" key="4">
    <source>
        <dbReference type="Proteomes" id="UP000003959"/>
    </source>
</evidence>
<gene>
    <name evidence="3" type="ORF">LYNGBM3L_29660</name>
</gene>
<feature type="domain" description="Thiaminase-1 insert" evidence="2">
    <location>
        <begin position="137"/>
        <end position="285"/>
    </location>
</feature>